<dbReference type="PROSITE" id="PS50088">
    <property type="entry name" value="ANK_REPEAT"/>
    <property type="match status" value="1"/>
</dbReference>
<dbReference type="InterPro" id="IPR021832">
    <property type="entry name" value="ANKRD13"/>
</dbReference>
<name>A0A1Y2A328_9FUNG</name>
<evidence type="ECO:0000256" key="2">
    <source>
        <dbReference type="ARBA" id="ARBA00023186"/>
    </source>
</evidence>
<feature type="region of interest" description="Disordered" evidence="5">
    <location>
        <begin position="314"/>
        <end position="345"/>
    </location>
</feature>
<keyword evidence="4" id="KW-0040">ANK repeat</keyword>
<organism evidence="6 7">
    <name type="scientific">Neocallimastix californiae</name>
    <dbReference type="NCBI Taxonomy" id="1754190"/>
    <lineage>
        <taxon>Eukaryota</taxon>
        <taxon>Fungi</taxon>
        <taxon>Fungi incertae sedis</taxon>
        <taxon>Chytridiomycota</taxon>
        <taxon>Chytridiomycota incertae sedis</taxon>
        <taxon>Neocallimastigomycetes</taxon>
        <taxon>Neocallimastigales</taxon>
        <taxon>Neocallimastigaceae</taxon>
        <taxon>Neocallimastix</taxon>
    </lineage>
</organism>
<dbReference type="PANTHER" id="PTHR12447:SF25">
    <property type="entry name" value="ANKYRIN REPEAT DOMAIN-CONTAINING PROTEIN 13C"/>
    <property type="match status" value="1"/>
</dbReference>
<comment type="subcellular location">
    <subcellularLocation>
        <location evidence="1">Endoplasmic reticulum membrane</location>
    </subcellularLocation>
</comment>
<dbReference type="SMART" id="SM00248">
    <property type="entry name" value="ANK"/>
    <property type="match status" value="2"/>
</dbReference>
<evidence type="ECO:0000313" key="7">
    <source>
        <dbReference type="Proteomes" id="UP000193920"/>
    </source>
</evidence>
<dbReference type="InterPro" id="IPR002110">
    <property type="entry name" value="Ankyrin_rpt"/>
</dbReference>
<dbReference type="GO" id="GO:0005789">
    <property type="term" value="C:endoplasmic reticulum membrane"/>
    <property type="evidence" value="ECO:0007669"/>
    <property type="project" value="UniProtKB-SubCell"/>
</dbReference>
<gene>
    <name evidence="6" type="ORF">LY90DRAFT_677395</name>
</gene>
<dbReference type="PROSITE" id="PS50297">
    <property type="entry name" value="ANK_REP_REGION"/>
    <property type="match status" value="1"/>
</dbReference>
<reference evidence="6 7" key="1">
    <citation type="submission" date="2016-08" db="EMBL/GenBank/DDBJ databases">
        <title>A Parts List for Fungal Cellulosomes Revealed by Comparative Genomics.</title>
        <authorList>
            <consortium name="DOE Joint Genome Institute"/>
            <person name="Haitjema C.H."/>
            <person name="Gilmore S.P."/>
            <person name="Henske J.K."/>
            <person name="Solomon K.V."/>
            <person name="De Groot R."/>
            <person name="Kuo A."/>
            <person name="Mondo S.J."/>
            <person name="Salamov A.A."/>
            <person name="Labutti K."/>
            <person name="Zhao Z."/>
            <person name="Chiniquy J."/>
            <person name="Barry K."/>
            <person name="Brewer H.M."/>
            <person name="Purvine S.O."/>
            <person name="Wright A.T."/>
            <person name="Boxma B."/>
            <person name="Van Alen T."/>
            <person name="Hackstein J.H."/>
            <person name="Baker S.E."/>
            <person name="Grigoriev I.V."/>
            <person name="O'Malley M.A."/>
        </authorList>
    </citation>
    <scope>NUCLEOTIDE SEQUENCE [LARGE SCALE GENOMIC DNA]</scope>
    <source>
        <strain evidence="6 7">G1</strain>
    </source>
</reference>
<keyword evidence="2" id="KW-0143">Chaperone</keyword>
<accession>A0A1Y2A328</accession>
<evidence type="ECO:0000256" key="3">
    <source>
        <dbReference type="ARBA" id="ARBA00037107"/>
    </source>
</evidence>
<evidence type="ECO:0000256" key="1">
    <source>
        <dbReference type="ARBA" id="ARBA00004586"/>
    </source>
</evidence>
<comment type="caution">
    <text evidence="6">The sequence shown here is derived from an EMBL/GenBank/DDBJ whole genome shotgun (WGS) entry which is preliminary data.</text>
</comment>
<dbReference type="OrthoDB" id="1585644at2759"/>
<evidence type="ECO:0000256" key="4">
    <source>
        <dbReference type="PROSITE-ProRule" id="PRU00023"/>
    </source>
</evidence>
<sequence>MTETFPLHRCVYRNDQVALIELLKNEEIKKQINEKDNHGNTPLNLAVMLGRRNCIITLINSGSDVYCCNDFGWNILDEAFFLGDVDIIEKISILGIRTVTQYLSREILKKWNEVLPTVFLRSKIKIKSPIPVLAKIMGSETIDIYKKGDYFRLNTSIAGYSLKGIPRIKKGNMSILIRFYPETDSCKCIILDNKKKTYQETYPAIPQWCVSDMVRRYIDIKTLYKVFPNFTNCSIKHKKGGLLKKSKKTIQTTDGKTYKVDLYKVKGVKAIIRKRDDEAIIGEYKSDIRTKVLHHSSDKNKSLALNSNEKIQSSSASIMSNDSTSDLSDLESTFSDNESSYSEEEEKEEIIDISKENLNDNANHDSLFKKYIKNNVIDSETEKIITEIIMNGEDSEHNKIHTNDLLYLSSNYPEFIEKFLNKPVSRKHYVKMLKNLRLEDANRINNDGTTTEDIKEQYSSEFKRKSKIKATEDPNVAFYRIISGIPTEEDINISKNEEKTRLKNFDWSKNKISEEDYFDPSNTEKIHLGRIMNVTENTKKSKYIKLWMSQKDEFPISFSHLGPVFDYINRVLFDCVIEQNNSNDDNKTIFYKNNEFFNHLYNERRFPLKIDFPIYPTIKMVMKTLECSVDPEKVPDEIFKIPSDYVEDDVLFEMINRG</sequence>
<keyword evidence="7" id="KW-1185">Reference proteome</keyword>
<dbReference type="Pfam" id="PF12796">
    <property type="entry name" value="Ank_2"/>
    <property type="match status" value="1"/>
</dbReference>
<dbReference type="EMBL" id="MCOG01000330">
    <property type="protein sequence ID" value="ORY16854.1"/>
    <property type="molecule type" value="Genomic_DNA"/>
</dbReference>
<evidence type="ECO:0000313" key="6">
    <source>
        <dbReference type="EMBL" id="ORY16854.1"/>
    </source>
</evidence>
<dbReference type="STRING" id="1754190.A0A1Y2A328"/>
<protein>
    <submittedName>
        <fullName evidence="6">Uncharacterized protein</fullName>
    </submittedName>
</protein>
<comment type="function">
    <text evidence="3">Acts as a molecular chaperone for G protein-coupled receptors, regulating their biogenesis and exit from the ER.</text>
</comment>
<dbReference type="InterPro" id="IPR036770">
    <property type="entry name" value="Ankyrin_rpt-contain_sf"/>
</dbReference>
<dbReference type="Proteomes" id="UP000193920">
    <property type="component" value="Unassembled WGS sequence"/>
</dbReference>
<dbReference type="AlphaFoldDB" id="A0A1Y2A328"/>
<feature type="compositionally biased region" description="Low complexity" evidence="5">
    <location>
        <begin position="320"/>
        <end position="340"/>
    </location>
</feature>
<proteinExistence type="predicted"/>
<dbReference type="Gene3D" id="1.25.40.20">
    <property type="entry name" value="Ankyrin repeat-containing domain"/>
    <property type="match status" value="1"/>
</dbReference>
<dbReference type="PANTHER" id="PTHR12447">
    <property type="entry name" value="ANKYRIN REPEAT DOMAIN-CONTAINING PROTEIN 13"/>
    <property type="match status" value="1"/>
</dbReference>
<dbReference type="SUPFAM" id="SSF48403">
    <property type="entry name" value="Ankyrin repeat"/>
    <property type="match status" value="1"/>
</dbReference>
<feature type="repeat" description="ANK" evidence="4">
    <location>
        <begin position="38"/>
        <end position="70"/>
    </location>
</feature>
<evidence type="ECO:0000256" key="5">
    <source>
        <dbReference type="SAM" id="MobiDB-lite"/>
    </source>
</evidence>